<protein>
    <submittedName>
        <fullName evidence="3">Peptidase S15</fullName>
    </submittedName>
</protein>
<dbReference type="NCBIfam" id="TIGR00976">
    <property type="entry name" value="CocE_NonD"/>
    <property type="match status" value="1"/>
</dbReference>
<dbReference type="SUPFAM" id="SSF53474">
    <property type="entry name" value="alpha/beta-Hydrolases"/>
    <property type="match status" value="1"/>
</dbReference>
<dbReference type="eggNOG" id="COG2936">
    <property type="taxonomic scope" value="Bacteria"/>
</dbReference>
<dbReference type="Pfam" id="PF08530">
    <property type="entry name" value="PepX_C"/>
    <property type="match status" value="1"/>
</dbReference>
<dbReference type="SUPFAM" id="SSF49785">
    <property type="entry name" value="Galactose-binding domain-like"/>
    <property type="match status" value="1"/>
</dbReference>
<dbReference type="GeneID" id="76459143"/>
<dbReference type="Gene3D" id="2.60.120.260">
    <property type="entry name" value="Galactose-binding domain-like"/>
    <property type="match status" value="1"/>
</dbReference>
<keyword evidence="1" id="KW-0378">Hydrolase</keyword>
<dbReference type="Proteomes" id="UP000000374">
    <property type="component" value="Chromosome"/>
</dbReference>
<dbReference type="InterPro" id="IPR008979">
    <property type="entry name" value="Galactose-bd-like_sf"/>
</dbReference>
<evidence type="ECO:0000313" key="4">
    <source>
        <dbReference type="Proteomes" id="UP000000374"/>
    </source>
</evidence>
<feature type="domain" description="Xaa-Pro dipeptidyl-peptidase C-terminal" evidence="2">
    <location>
        <begin position="302"/>
        <end position="560"/>
    </location>
</feature>
<evidence type="ECO:0000256" key="1">
    <source>
        <dbReference type="ARBA" id="ARBA00022801"/>
    </source>
</evidence>
<dbReference type="InterPro" id="IPR029058">
    <property type="entry name" value="AB_hydrolase_fold"/>
</dbReference>
<evidence type="ECO:0000313" key="3">
    <source>
        <dbReference type="EMBL" id="ABM56201.1"/>
    </source>
</evidence>
<organism evidence="3 4">
    <name type="scientific">Verminephrobacter eiseniae (strain EF01-2)</name>
    <dbReference type="NCBI Taxonomy" id="391735"/>
    <lineage>
        <taxon>Bacteria</taxon>
        <taxon>Pseudomonadati</taxon>
        <taxon>Pseudomonadota</taxon>
        <taxon>Betaproteobacteria</taxon>
        <taxon>Burkholderiales</taxon>
        <taxon>Comamonadaceae</taxon>
        <taxon>Verminephrobacter</taxon>
    </lineage>
</organism>
<evidence type="ECO:0000259" key="2">
    <source>
        <dbReference type="SMART" id="SM00939"/>
    </source>
</evidence>
<dbReference type="SMART" id="SM00939">
    <property type="entry name" value="PepX_C"/>
    <property type="match status" value="1"/>
</dbReference>
<dbReference type="RefSeq" id="WP_011808218.1">
    <property type="nucleotide sequence ID" value="NC_008786.1"/>
</dbReference>
<dbReference type="EMBL" id="CP000542">
    <property type="protein sequence ID" value="ABM56201.1"/>
    <property type="molecule type" value="Genomic_DNA"/>
</dbReference>
<accession>A1WEZ4</accession>
<dbReference type="InterPro" id="IPR013736">
    <property type="entry name" value="Xaa-Pro_dipept_C"/>
</dbReference>
<dbReference type="PANTHER" id="PTHR43056">
    <property type="entry name" value="PEPTIDASE S9 PROLYL OLIGOPEPTIDASE"/>
    <property type="match status" value="1"/>
</dbReference>
<dbReference type="InterPro" id="IPR005674">
    <property type="entry name" value="CocE/Ser_esterase"/>
</dbReference>
<gene>
    <name evidence="3" type="ordered locus">Veis_0413</name>
</gene>
<dbReference type="KEGG" id="vei:Veis_0413"/>
<dbReference type="GO" id="GO:0008239">
    <property type="term" value="F:dipeptidyl-peptidase activity"/>
    <property type="evidence" value="ECO:0007669"/>
    <property type="project" value="InterPro"/>
</dbReference>
<dbReference type="InterPro" id="IPR050585">
    <property type="entry name" value="Xaa-Pro_dipeptidyl-ppase/CocE"/>
</dbReference>
<dbReference type="InterPro" id="IPR000383">
    <property type="entry name" value="Xaa-Pro-like_dom"/>
</dbReference>
<proteinExistence type="predicted"/>
<dbReference type="Pfam" id="PF02129">
    <property type="entry name" value="Peptidase_S15"/>
    <property type="match status" value="1"/>
</dbReference>
<reference evidence="4" key="1">
    <citation type="submission" date="2006-12" db="EMBL/GenBank/DDBJ databases">
        <title>Complete sequence of chromosome 1 of Verminephrobacter eiseniae EF01-2.</title>
        <authorList>
            <person name="Copeland A."/>
            <person name="Lucas S."/>
            <person name="Lapidus A."/>
            <person name="Barry K."/>
            <person name="Detter J.C."/>
            <person name="Glavina del Rio T."/>
            <person name="Dalin E."/>
            <person name="Tice H."/>
            <person name="Pitluck S."/>
            <person name="Chertkov O."/>
            <person name="Brettin T."/>
            <person name="Bruce D."/>
            <person name="Han C."/>
            <person name="Tapia R."/>
            <person name="Gilna P."/>
            <person name="Schmutz J."/>
            <person name="Larimer F."/>
            <person name="Land M."/>
            <person name="Hauser L."/>
            <person name="Kyrpides N."/>
            <person name="Kim E."/>
            <person name="Stahl D."/>
            <person name="Richardson P."/>
        </authorList>
    </citation>
    <scope>NUCLEOTIDE SEQUENCE [LARGE SCALE GENOMIC DNA]</scope>
    <source>
        <strain evidence="4">EF01-2</strain>
    </source>
</reference>
<dbReference type="AlphaFoldDB" id="A1WEZ4"/>
<dbReference type="STRING" id="391735.Veis_0413"/>
<name>A1WEZ4_VEREI</name>
<sequence>MHWRANDHDTTLRQETGAMQDKHVIENVWIDLQDGTRLAARIWLPADAHARPAPAILEYIPYRKRDGTRMRDEPMHGYFAAHGYAAVRVDMRGSGDSDGSMADEYLALEQDDALEVIAWIARQPWCNGALGMMGKSWGGFNALQVAARRPAALKAIITVCSTDDRYADDIHFKGGCLLNDNLWWGSIMLAYQGRPPDPALVGDGWRQAWLQRLDQMPLFPALWMAHPWRDAYWQHGSVCEDWSAIECPVFAVGGWADSYTNAVFRLLAHLKVPTQGLIGPWAHIYPQDAVPGPAIGFLQEALQWWDRWLKPDAAPAAAPTVSPAALRIWLETSRSPATTHLHSPGRWIAEAAWPSRNVQMQTWYLGQGTLVAARPQTASITVCTPQGHGIAAGEWMGTGVPGESPADQRLDDGWATVFDSAPLSAPLVILGMPELELELESDKPVAHLCARLSEVLPDGAVTRCSYAVFNLTQRDGAATPTPLEPQRRYTVRIALDACAHECAPGSRIRVALATTYWPLVWPAPEHATLTVQSGASALHLPVRKVGHEIAVAPFAAPERGPATPVEVLRNSSIERSATYDLARDEWTYVTESLGGLFGEGVLRLTEIDTSVEHNLRRQLTVRGKDPLSARYTITQSYRMGRPGWEIDIETALHMRADATHFHLDGTLTARENGSEVRQRRWQETLPRLLF</sequence>
<keyword evidence="4" id="KW-1185">Reference proteome</keyword>
<dbReference type="PANTHER" id="PTHR43056:SF10">
    <property type="entry name" value="COCE_NOND FAMILY, PUTATIVE (AFU_ORTHOLOGUE AFUA_7G00600)-RELATED"/>
    <property type="match status" value="1"/>
</dbReference>
<dbReference type="HOGENOM" id="CLU_015590_4_0_4"/>
<dbReference type="Gene3D" id="3.40.50.1820">
    <property type="entry name" value="alpha/beta hydrolase"/>
    <property type="match status" value="2"/>
</dbReference>